<reference evidence="2" key="1">
    <citation type="submission" date="2022-07" db="EMBL/GenBank/DDBJ databases">
        <title>Genome Sequence of Physisporinus lineatus.</title>
        <authorList>
            <person name="Buettner E."/>
        </authorList>
    </citation>
    <scope>NUCLEOTIDE SEQUENCE</scope>
    <source>
        <strain evidence="2">VT162</strain>
    </source>
</reference>
<dbReference type="InterPro" id="IPR013785">
    <property type="entry name" value="Aldolase_TIM"/>
</dbReference>
<dbReference type="CDD" id="cd02933">
    <property type="entry name" value="OYE_like_FMN"/>
    <property type="match status" value="1"/>
</dbReference>
<dbReference type="Pfam" id="PF00724">
    <property type="entry name" value="Oxidored_FMN"/>
    <property type="match status" value="1"/>
</dbReference>
<dbReference type="EMBL" id="JANAWD010000113">
    <property type="protein sequence ID" value="KAJ3486696.1"/>
    <property type="molecule type" value="Genomic_DNA"/>
</dbReference>
<dbReference type="Gene3D" id="3.20.20.70">
    <property type="entry name" value="Aldolase class I"/>
    <property type="match status" value="1"/>
</dbReference>
<comment type="caution">
    <text evidence="2">The sequence shown here is derived from an EMBL/GenBank/DDBJ whole genome shotgun (WGS) entry which is preliminary data.</text>
</comment>
<protein>
    <recommendedName>
        <fullName evidence="1">NADH:flavin oxidoreductase/NADH oxidase N-terminal domain-containing protein</fullName>
    </recommendedName>
</protein>
<evidence type="ECO:0000313" key="2">
    <source>
        <dbReference type="EMBL" id="KAJ3486696.1"/>
    </source>
</evidence>
<sequence>MATSTSKLFSPIKVGDITLKHRVVLAPLTRYRNTIEHVPTDLSVEYYSQRGSTPGTLLITEATPVATKAGGYDNIPHLETAEQIAGWKRVTDAVHAKGSYIFAQLWALGRAADPKTIQKYGYDYVVLIILQTNQIEVKELVQLYAQGAANAIEAGFDGVEIHGANGYLPDQFLQDVTNNRTDEYGGSIENRARFALEIIDAIVKALGTQKKVAIRLSPWETFQGMRMKDPIPTFSYLVSEIAKRYPDFAYLHVIEPRVSGGISEREVPEGEGNDFLREIWAPRPYINAGGFTRDLALEATEKDGNLVAFGRHFIANPDLPLRLRADVPLNKYDRSTFYKRLSPDGYIDYPFAEGLQKALHESDKAAAPQASL</sequence>
<dbReference type="GO" id="GO:0010181">
    <property type="term" value="F:FMN binding"/>
    <property type="evidence" value="ECO:0007669"/>
    <property type="project" value="InterPro"/>
</dbReference>
<feature type="domain" description="NADH:flavin oxidoreductase/NADH oxidase N-terminal" evidence="1">
    <location>
        <begin position="7"/>
        <end position="330"/>
    </location>
</feature>
<proteinExistence type="predicted"/>
<dbReference type="AlphaFoldDB" id="A0AAD5VAZ0"/>
<dbReference type="InterPro" id="IPR001155">
    <property type="entry name" value="OxRdtase_FMN_N"/>
</dbReference>
<accession>A0AAD5VAZ0</accession>
<evidence type="ECO:0000259" key="1">
    <source>
        <dbReference type="Pfam" id="PF00724"/>
    </source>
</evidence>
<dbReference type="PANTHER" id="PTHR22893">
    <property type="entry name" value="NADH OXIDOREDUCTASE-RELATED"/>
    <property type="match status" value="1"/>
</dbReference>
<name>A0AAD5VAZ0_9APHY</name>
<keyword evidence="3" id="KW-1185">Reference proteome</keyword>
<organism evidence="2 3">
    <name type="scientific">Meripilus lineatus</name>
    <dbReference type="NCBI Taxonomy" id="2056292"/>
    <lineage>
        <taxon>Eukaryota</taxon>
        <taxon>Fungi</taxon>
        <taxon>Dikarya</taxon>
        <taxon>Basidiomycota</taxon>
        <taxon>Agaricomycotina</taxon>
        <taxon>Agaricomycetes</taxon>
        <taxon>Polyporales</taxon>
        <taxon>Meripilaceae</taxon>
        <taxon>Meripilus</taxon>
    </lineage>
</organism>
<evidence type="ECO:0000313" key="3">
    <source>
        <dbReference type="Proteomes" id="UP001212997"/>
    </source>
</evidence>
<dbReference type="FunFam" id="3.20.20.70:FF:000138">
    <property type="entry name" value="NADPH dehydrogenase 1"/>
    <property type="match status" value="1"/>
</dbReference>
<gene>
    <name evidence="2" type="ORF">NLI96_g4052</name>
</gene>
<dbReference type="GO" id="GO:0003959">
    <property type="term" value="F:NADPH dehydrogenase activity"/>
    <property type="evidence" value="ECO:0007669"/>
    <property type="project" value="TreeGrafter"/>
</dbReference>
<dbReference type="Proteomes" id="UP001212997">
    <property type="component" value="Unassembled WGS sequence"/>
</dbReference>
<dbReference type="InterPro" id="IPR045247">
    <property type="entry name" value="Oye-like"/>
</dbReference>
<dbReference type="PANTHER" id="PTHR22893:SF91">
    <property type="entry name" value="NADPH DEHYDROGENASE 2-RELATED"/>
    <property type="match status" value="1"/>
</dbReference>
<dbReference type="SUPFAM" id="SSF51395">
    <property type="entry name" value="FMN-linked oxidoreductases"/>
    <property type="match status" value="1"/>
</dbReference>